<evidence type="ECO:0000313" key="1">
    <source>
        <dbReference type="EMBL" id="MBP1896945.1"/>
    </source>
</evidence>
<reference evidence="1 2" key="1">
    <citation type="submission" date="2021-03" db="EMBL/GenBank/DDBJ databases">
        <title>Genomic Encyclopedia of Type Strains, Phase IV (KMG-IV): sequencing the most valuable type-strain genomes for metagenomic binning, comparative biology and taxonomic classification.</title>
        <authorList>
            <person name="Goeker M."/>
        </authorList>
    </citation>
    <scope>NUCLEOTIDE SEQUENCE [LARGE SCALE GENOMIC DNA]</scope>
    <source>
        <strain evidence="1 2">DSM 15596</strain>
    </source>
</reference>
<comment type="caution">
    <text evidence="1">The sequence shown here is derived from an EMBL/GenBank/DDBJ whole genome shotgun (WGS) entry which is preliminary data.</text>
</comment>
<sequence>MMIAPASTEVSRNDQPLPAFMTTSGATLAEGWAVRSGAGRRPMKQRPSLLES</sequence>
<accession>A0ABS4FL89</accession>
<keyword evidence="2" id="KW-1185">Reference proteome</keyword>
<dbReference type="Proteomes" id="UP000706926">
    <property type="component" value="Unassembled WGS sequence"/>
</dbReference>
<gene>
    <name evidence="1" type="ORF">J2Z18_006090</name>
</gene>
<proteinExistence type="predicted"/>
<name>A0ABS4FL89_9BACL</name>
<dbReference type="EMBL" id="JAGGKI010000035">
    <property type="protein sequence ID" value="MBP1896945.1"/>
    <property type="molecule type" value="Genomic_DNA"/>
</dbReference>
<evidence type="ECO:0000313" key="2">
    <source>
        <dbReference type="Proteomes" id="UP000706926"/>
    </source>
</evidence>
<protein>
    <submittedName>
        <fullName evidence="1">Uncharacterized protein</fullName>
    </submittedName>
</protein>
<organism evidence="1 2">
    <name type="scientific">Paenibacillus lactis</name>
    <dbReference type="NCBI Taxonomy" id="228574"/>
    <lineage>
        <taxon>Bacteria</taxon>
        <taxon>Bacillati</taxon>
        <taxon>Bacillota</taxon>
        <taxon>Bacilli</taxon>
        <taxon>Bacillales</taxon>
        <taxon>Paenibacillaceae</taxon>
        <taxon>Paenibacillus</taxon>
    </lineage>
</organism>